<accession>A0A2T0S8R1</accession>
<dbReference type="Proteomes" id="UP000238375">
    <property type="component" value="Unassembled WGS sequence"/>
</dbReference>
<gene>
    <name evidence="1" type="ORF">CLV58_12538</name>
</gene>
<protein>
    <submittedName>
        <fullName evidence="1">Uncharacterized protein</fullName>
    </submittedName>
</protein>
<dbReference type="RefSeq" id="WP_106140058.1">
    <property type="nucleotide sequence ID" value="NZ_PVTE01000025.1"/>
</dbReference>
<name>A0A2T0S8R1_9BACT</name>
<dbReference type="EMBL" id="PVTE01000025">
    <property type="protein sequence ID" value="PRY29776.1"/>
    <property type="molecule type" value="Genomic_DNA"/>
</dbReference>
<evidence type="ECO:0000313" key="2">
    <source>
        <dbReference type="Proteomes" id="UP000238375"/>
    </source>
</evidence>
<organism evidence="1 2">
    <name type="scientific">Spirosoma oryzae</name>
    <dbReference type="NCBI Taxonomy" id="1469603"/>
    <lineage>
        <taxon>Bacteria</taxon>
        <taxon>Pseudomonadati</taxon>
        <taxon>Bacteroidota</taxon>
        <taxon>Cytophagia</taxon>
        <taxon>Cytophagales</taxon>
        <taxon>Cytophagaceae</taxon>
        <taxon>Spirosoma</taxon>
    </lineage>
</organism>
<comment type="caution">
    <text evidence="1">The sequence shown here is derived from an EMBL/GenBank/DDBJ whole genome shotgun (WGS) entry which is preliminary data.</text>
</comment>
<keyword evidence="2" id="KW-1185">Reference proteome</keyword>
<sequence length="113" mass="13278">MLLGEMNQRLEMNRPEVIMRMSMGELSALLLFVDREVSIANKIVRRHERLAQMKIKEKVDPQAYQRARDDVDYWAMVTITVQNELRQRVKANFILERLVGEQLPSSTKIDFSV</sequence>
<proteinExistence type="predicted"/>
<evidence type="ECO:0000313" key="1">
    <source>
        <dbReference type="EMBL" id="PRY29776.1"/>
    </source>
</evidence>
<reference evidence="1 2" key="1">
    <citation type="submission" date="2018-03" db="EMBL/GenBank/DDBJ databases">
        <title>Genomic Encyclopedia of Archaeal and Bacterial Type Strains, Phase II (KMG-II): from individual species to whole genera.</title>
        <authorList>
            <person name="Goeker M."/>
        </authorList>
    </citation>
    <scope>NUCLEOTIDE SEQUENCE [LARGE SCALE GENOMIC DNA]</scope>
    <source>
        <strain evidence="1 2">DSM 28354</strain>
    </source>
</reference>
<dbReference type="AlphaFoldDB" id="A0A2T0S8R1"/>